<reference evidence="1 2" key="1">
    <citation type="submission" date="2019-10" db="EMBL/GenBank/DDBJ databases">
        <title>Description of Paenibacillus terricola sp. nov.</title>
        <authorList>
            <person name="Carlier A."/>
            <person name="Qi S."/>
        </authorList>
    </citation>
    <scope>NUCLEOTIDE SEQUENCE [LARGE SCALE GENOMIC DNA]</scope>
    <source>
        <strain evidence="1 2">LMG 31459</strain>
    </source>
</reference>
<evidence type="ECO:0008006" key="3">
    <source>
        <dbReference type="Google" id="ProtNLM"/>
    </source>
</evidence>
<name>A0ABX1YDD9_9BACL</name>
<evidence type="ECO:0000313" key="2">
    <source>
        <dbReference type="Proteomes" id="UP000596857"/>
    </source>
</evidence>
<gene>
    <name evidence="1" type="ORF">GC101_06550</name>
</gene>
<keyword evidence="2" id="KW-1185">Reference proteome</keyword>
<dbReference type="Proteomes" id="UP000596857">
    <property type="component" value="Unassembled WGS sequence"/>
</dbReference>
<dbReference type="EMBL" id="WHOB01000020">
    <property type="protein sequence ID" value="NOU78539.1"/>
    <property type="molecule type" value="Genomic_DNA"/>
</dbReference>
<organism evidence="1 2">
    <name type="scientific">Paenibacillus phytohabitans</name>
    <dbReference type="NCBI Taxonomy" id="2654978"/>
    <lineage>
        <taxon>Bacteria</taxon>
        <taxon>Bacillati</taxon>
        <taxon>Bacillota</taxon>
        <taxon>Bacilli</taxon>
        <taxon>Bacillales</taxon>
        <taxon>Paenibacillaceae</taxon>
        <taxon>Paenibacillus</taxon>
    </lineage>
</organism>
<proteinExistence type="predicted"/>
<protein>
    <recommendedName>
        <fullName evidence="3">Cell shape determination protein CcmA</fullName>
    </recommendedName>
</protein>
<comment type="caution">
    <text evidence="1">The sequence shown here is derived from an EMBL/GenBank/DDBJ whole genome shotgun (WGS) entry which is preliminary data.</text>
</comment>
<sequence length="226" mass="24121">MVHDSVTRNDLKILGTSSSVGGYFKDVKVTGECKFTGDVDCLKFSQTGEIKVDGNLRLQHMKITGECEVKGRIDGASLRGQGQLTAGGGLRIDDIKLTGGIMVTGDCEAEELQLTGIIEVSGLLNAGKLELGLFGPCRADAVGGSSISIKRSRTGALLRPGQGKKMSFQARLIEGDQIELQSTQAQTVRGGRVIIGTGCEIDTVEYRDTLEIHKSATVRNPVKLLR</sequence>
<evidence type="ECO:0000313" key="1">
    <source>
        <dbReference type="EMBL" id="NOU78539.1"/>
    </source>
</evidence>
<accession>A0ABX1YDD9</accession>
<dbReference type="RefSeq" id="WP_171716608.1">
    <property type="nucleotide sequence ID" value="NZ_WHOB01000020.1"/>
</dbReference>